<protein>
    <submittedName>
        <fullName evidence="7">O-antigen ligase family protein</fullName>
    </submittedName>
</protein>
<feature type="transmembrane region" description="Helical" evidence="5">
    <location>
        <begin position="245"/>
        <end position="265"/>
    </location>
</feature>
<dbReference type="EMBL" id="JAFIUH010000002">
    <property type="protein sequence ID" value="MBN4059532.1"/>
    <property type="molecule type" value="Genomic_DNA"/>
</dbReference>
<evidence type="ECO:0000259" key="6">
    <source>
        <dbReference type="Pfam" id="PF04932"/>
    </source>
</evidence>
<comment type="subcellular location">
    <subcellularLocation>
        <location evidence="1">Membrane</location>
        <topology evidence="1">Multi-pass membrane protein</topology>
    </subcellularLocation>
</comment>
<feature type="transmembrane region" description="Helical" evidence="5">
    <location>
        <begin position="111"/>
        <end position="141"/>
    </location>
</feature>
<comment type="caution">
    <text evidence="7">The sequence shown here is derived from an EMBL/GenBank/DDBJ whole genome shotgun (WGS) entry which is preliminary data.</text>
</comment>
<evidence type="ECO:0000313" key="8">
    <source>
        <dbReference type="Proteomes" id="UP000724964"/>
    </source>
</evidence>
<organism evidence="7 8">
    <name type="scientific">Acidimicrobium ferrooxidans</name>
    <dbReference type="NCBI Taxonomy" id="53635"/>
    <lineage>
        <taxon>Bacteria</taxon>
        <taxon>Bacillati</taxon>
        <taxon>Actinomycetota</taxon>
        <taxon>Acidimicrobiia</taxon>
        <taxon>Acidimicrobiales</taxon>
        <taxon>Acidimicrobiaceae</taxon>
        <taxon>Acidimicrobium</taxon>
    </lineage>
</organism>
<sequence length="308" mass="31937">MTSVFSDNPGRSASIGIGFVIVTVATALLAGRLGHDTTIRVLIGGLIAICAASLLLGLFEISASWELSTPRRLTGILAEPNSLGQLGGLLAVLSGAMWFEHKLRPTVGAGAVVLGVLVAALSLTRTIGLALVVAAFVAGFVRRPKPTLLLSAALSVVGAAVLFAVGTDPITDLIDRGQGVEEIATLSNRLNLWEVSIDEIESRPLTGHGFGSGPRRFELALDQGRLPWIYSPSSHNLGLEIAREIGLPAFVLIAMGAAMGASRVGTTRPAMFAYLGFSALLMPTTGVPGTLLVAWVVVTAGDKEHDSG</sequence>
<feature type="transmembrane region" description="Helical" evidence="5">
    <location>
        <begin position="271"/>
        <end position="298"/>
    </location>
</feature>
<keyword evidence="4 5" id="KW-0472">Membrane</keyword>
<evidence type="ECO:0000256" key="1">
    <source>
        <dbReference type="ARBA" id="ARBA00004141"/>
    </source>
</evidence>
<reference evidence="7" key="1">
    <citation type="submission" date="2021-02" db="EMBL/GenBank/DDBJ databases">
        <title>Activity-based single-cell genomes from oceanic crustal fluid captures similar information to metagenomic and metatranscriptomic surveys with orders of magnitude less sampling.</title>
        <authorList>
            <person name="D'Angelo T.S."/>
            <person name="Orcutt B.N."/>
        </authorList>
    </citation>
    <scope>NUCLEOTIDE SEQUENCE [LARGE SCALE GENOMIC DNA]</scope>
    <source>
        <strain evidence="7">AH-315-J10</strain>
    </source>
</reference>
<evidence type="ECO:0000313" key="7">
    <source>
        <dbReference type="EMBL" id="MBN4059532.1"/>
    </source>
</evidence>
<keyword evidence="3 5" id="KW-1133">Transmembrane helix</keyword>
<dbReference type="PANTHER" id="PTHR37422:SF13">
    <property type="entry name" value="LIPOPOLYSACCHARIDE BIOSYNTHESIS PROTEIN PA4999-RELATED"/>
    <property type="match status" value="1"/>
</dbReference>
<keyword evidence="8" id="KW-1185">Reference proteome</keyword>
<gene>
    <name evidence="7" type="ORF">JYT35_00260</name>
</gene>
<dbReference type="Pfam" id="PF04932">
    <property type="entry name" value="Wzy_C"/>
    <property type="match status" value="1"/>
</dbReference>
<evidence type="ECO:0000256" key="4">
    <source>
        <dbReference type="ARBA" id="ARBA00023136"/>
    </source>
</evidence>
<evidence type="ECO:0000256" key="5">
    <source>
        <dbReference type="SAM" id="Phobius"/>
    </source>
</evidence>
<evidence type="ECO:0000256" key="3">
    <source>
        <dbReference type="ARBA" id="ARBA00022989"/>
    </source>
</evidence>
<keyword evidence="2 5" id="KW-0812">Transmembrane</keyword>
<evidence type="ECO:0000256" key="2">
    <source>
        <dbReference type="ARBA" id="ARBA00022692"/>
    </source>
</evidence>
<feature type="transmembrane region" description="Helical" evidence="5">
    <location>
        <begin position="147"/>
        <end position="166"/>
    </location>
</feature>
<name>A0ABS3APG1_9ACTN</name>
<feature type="domain" description="O-antigen ligase-related" evidence="6">
    <location>
        <begin position="111"/>
        <end position="253"/>
    </location>
</feature>
<proteinExistence type="predicted"/>
<accession>A0ABS3APG1</accession>
<feature type="transmembrane region" description="Helical" evidence="5">
    <location>
        <begin position="42"/>
        <end position="62"/>
    </location>
</feature>
<dbReference type="InterPro" id="IPR051533">
    <property type="entry name" value="WaaL-like"/>
</dbReference>
<dbReference type="PANTHER" id="PTHR37422">
    <property type="entry name" value="TEICHURONIC ACID BIOSYNTHESIS PROTEIN TUAE"/>
    <property type="match status" value="1"/>
</dbReference>
<keyword evidence="7" id="KW-0436">Ligase</keyword>
<feature type="transmembrane region" description="Helical" evidence="5">
    <location>
        <begin position="12"/>
        <end position="30"/>
    </location>
</feature>
<dbReference type="Proteomes" id="UP000724964">
    <property type="component" value="Unassembled WGS sequence"/>
</dbReference>
<dbReference type="InterPro" id="IPR007016">
    <property type="entry name" value="O-antigen_ligase-rel_domated"/>
</dbReference>
<dbReference type="GO" id="GO:0016874">
    <property type="term" value="F:ligase activity"/>
    <property type="evidence" value="ECO:0007669"/>
    <property type="project" value="UniProtKB-KW"/>
</dbReference>